<sequence>MLSNDTPIPNATQNLYAGNKKHVEDEESDLEKGKINFKAKQGILHQTEGSAKEPLKNTCHNFTTHVVLGLGGQLRYNFESGWLEQKMIDEFSGYTECLTEGNAEVQSLQLEHTLGTFLILVMGCTVSIIVLLAEMYWKYFKKNVPSDAQNKWTNDKKAVINSTHYSSVKLSKFGGMLDFLSNKF</sequence>
<proteinExistence type="predicted"/>
<evidence type="ECO:0000256" key="1">
    <source>
        <dbReference type="SAM" id="Phobius"/>
    </source>
</evidence>
<evidence type="ECO:0000313" key="2">
    <source>
        <dbReference type="EMBL" id="GFS71901.1"/>
    </source>
</evidence>
<dbReference type="EMBL" id="BMAW01000990">
    <property type="protein sequence ID" value="GFS71901.1"/>
    <property type="molecule type" value="Genomic_DNA"/>
</dbReference>
<accession>A0A8X6MQ44</accession>
<keyword evidence="1" id="KW-1133">Transmembrane helix</keyword>
<keyword evidence="1" id="KW-0472">Membrane</keyword>
<dbReference type="Proteomes" id="UP000887013">
    <property type="component" value="Unassembled WGS sequence"/>
</dbReference>
<evidence type="ECO:0000313" key="3">
    <source>
        <dbReference type="Proteomes" id="UP000887013"/>
    </source>
</evidence>
<comment type="caution">
    <text evidence="2">The sequence shown here is derived from an EMBL/GenBank/DDBJ whole genome shotgun (WGS) entry which is preliminary data.</text>
</comment>
<keyword evidence="3" id="KW-1185">Reference proteome</keyword>
<keyword evidence="1" id="KW-0812">Transmembrane</keyword>
<protein>
    <submittedName>
        <fullName evidence="2">Uncharacterized protein</fullName>
    </submittedName>
</protein>
<reference evidence="2" key="1">
    <citation type="submission" date="2020-08" db="EMBL/GenBank/DDBJ databases">
        <title>Multicomponent nature underlies the extraordinary mechanical properties of spider dragline silk.</title>
        <authorList>
            <person name="Kono N."/>
            <person name="Nakamura H."/>
            <person name="Mori M."/>
            <person name="Yoshida Y."/>
            <person name="Ohtoshi R."/>
            <person name="Malay A.D."/>
            <person name="Moran D.A.P."/>
            <person name="Tomita M."/>
            <person name="Numata K."/>
            <person name="Arakawa K."/>
        </authorList>
    </citation>
    <scope>NUCLEOTIDE SEQUENCE</scope>
</reference>
<name>A0A8X6MQ44_NEPPI</name>
<feature type="transmembrane region" description="Helical" evidence="1">
    <location>
        <begin position="114"/>
        <end position="133"/>
    </location>
</feature>
<dbReference type="AlphaFoldDB" id="A0A8X6MQ44"/>
<organism evidence="2 3">
    <name type="scientific">Nephila pilipes</name>
    <name type="common">Giant wood spider</name>
    <name type="synonym">Nephila maculata</name>
    <dbReference type="NCBI Taxonomy" id="299642"/>
    <lineage>
        <taxon>Eukaryota</taxon>
        <taxon>Metazoa</taxon>
        <taxon>Ecdysozoa</taxon>
        <taxon>Arthropoda</taxon>
        <taxon>Chelicerata</taxon>
        <taxon>Arachnida</taxon>
        <taxon>Araneae</taxon>
        <taxon>Araneomorphae</taxon>
        <taxon>Entelegynae</taxon>
        <taxon>Araneoidea</taxon>
        <taxon>Nephilidae</taxon>
        <taxon>Nephila</taxon>
    </lineage>
</organism>
<gene>
    <name evidence="2" type="ORF">NPIL_108911</name>
</gene>
<dbReference type="OrthoDB" id="10553753at2759"/>